<dbReference type="InterPro" id="IPR038346">
    <property type="entry name" value="DrrA_PI4P-bd_sf"/>
</dbReference>
<dbReference type="PATRIC" id="fig|66969.6.peg.1716"/>
<dbReference type="EMBL" id="LNZB01000038">
    <property type="protein sequence ID" value="KTD78803.1"/>
    <property type="molecule type" value="Genomic_DNA"/>
</dbReference>
<dbReference type="RefSeq" id="WP_058480270.1">
    <property type="nucleotide sequence ID" value="NZ_CAAAIQ010000015.1"/>
</dbReference>
<proteinExistence type="predicted"/>
<reference evidence="2 3" key="1">
    <citation type="submission" date="2015-11" db="EMBL/GenBank/DDBJ databases">
        <title>Genomic analysis of 38 Legionella species identifies large and diverse effector repertoires.</title>
        <authorList>
            <person name="Burstein D."/>
            <person name="Amaro F."/>
            <person name="Zusman T."/>
            <person name="Lifshitz Z."/>
            <person name="Cohen O."/>
            <person name="Gilbert J.A."/>
            <person name="Pupko T."/>
            <person name="Shuman H.A."/>
            <person name="Segal G."/>
        </authorList>
    </citation>
    <scope>NUCLEOTIDE SEQUENCE [LARGE SCALE GENOMIC DNA]</scope>
    <source>
        <strain evidence="2 3">ATCC 51914</strain>
    </source>
</reference>
<protein>
    <submittedName>
        <fullName evidence="2">Multifunctional virulence effector protein DrrA</fullName>
    </submittedName>
</protein>
<name>A0A0W1ACG7_9GAMM</name>
<comment type="caution">
    <text evidence="2">The sequence shown here is derived from an EMBL/GenBank/DDBJ whole genome shotgun (WGS) entry which is preliminary data.</text>
</comment>
<dbReference type="AlphaFoldDB" id="A0A0W1ACG7"/>
<evidence type="ECO:0000259" key="1">
    <source>
        <dbReference type="Pfam" id="PF14860"/>
    </source>
</evidence>
<dbReference type="Gene3D" id="1.20.1280.280">
    <property type="match status" value="1"/>
</dbReference>
<evidence type="ECO:0000313" key="2">
    <source>
        <dbReference type="EMBL" id="KTD78803.1"/>
    </source>
</evidence>
<sequence length="319" mass="35456">MKGKLSTEEYLKRRGSESAEEQAKRIFDHLIQTLQQDPNKKIGLIYAANNTQAEQFYRAYQETKKPEKLPTISGSGQAAVFSHLNRLINQHNKKNPSFSGRIRVLPVATSLYGGENGPGNIVDASLIDRDLKSIQDHLLQGYDVQGIPNASGGFAIGGLTSKYWFTQRYCGVTLGNKSMSQGEFVQSQLDQLKADPHQRLAKTKLIKGLHYKFATTPNSPGRDHGEYTATSENYKGLQGDALKTKILSDFRDAIAGKSAKEIQNIYDDFKTKPEYTILATGQGWATRFFHWKTSSIIALNAIKEEAAAENPRPTEDNSP</sequence>
<accession>A0A0W1ACG7</accession>
<dbReference type="GO" id="GO:0031267">
    <property type="term" value="F:small GTPase binding"/>
    <property type="evidence" value="ECO:0007669"/>
    <property type="project" value="InterPro"/>
</dbReference>
<gene>
    <name evidence="2" type="primary">drrA_2</name>
    <name evidence="2" type="ORF">Lwal_1573</name>
</gene>
<keyword evidence="3" id="KW-1185">Reference proteome</keyword>
<feature type="domain" description="DrrA phosphatidylinositol 4-phosphate binding" evidence="1">
    <location>
        <begin position="227"/>
        <end position="307"/>
    </location>
</feature>
<dbReference type="InterPro" id="IPR028057">
    <property type="entry name" value="DrrA_P4M"/>
</dbReference>
<organism evidence="2 3">
    <name type="scientific">Legionella waltersii</name>
    <dbReference type="NCBI Taxonomy" id="66969"/>
    <lineage>
        <taxon>Bacteria</taxon>
        <taxon>Pseudomonadati</taxon>
        <taxon>Pseudomonadota</taxon>
        <taxon>Gammaproteobacteria</taxon>
        <taxon>Legionellales</taxon>
        <taxon>Legionellaceae</taxon>
        <taxon>Legionella</taxon>
    </lineage>
</organism>
<dbReference type="Pfam" id="PF14860">
    <property type="entry name" value="DrrA_P4M"/>
    <property type="match status" value="1"/>
</dbReference>
<dbReference type="Proteomes" id="UP000054729">
    <property type="component" value="Unassembled WGS sequence"/>
</dbReference>
<dbReference type="STRING" id="66969.Lwal_1573"/>
<dbReference type="GO" id="GO:0044161">
    <property type="term" value="C:host cell cytoplasmic vesicle"/>
    <property type="evidence" value="ECO:0007669"/>
    <property type="project" value="InterPro"/>
</dbReference>
<evidence type="ECO:0000313" key="3">
    <source>
        <dbReference type="Proteomes" id="UP000054729"/>
    </source>
</evidence>